<comment type="caution">
    <text evidence="2">The sequence shown here is derived from an EMBL/GenBank/DDBJ whole genome shotgun (WGS) entry which is preliminary data.</text>
</comment>
<protein>
    <submittedName>
        <fullName evidence="2">Uncharacterized protein</fullName>
    </submittedName>
</protein>
<feature type="non-terminal residue" evidence="2">
    <location>
        <position position="1"/>
    </location>
</feature>
<sequence>SSSDSSYGGTVGAQLQTVSAQLQQDKNQMISEINKFVDEWQYVLDRKKESVIYARKISNCGPMIIESNIQAAQAEVIRLQSEIADLESRISKANVLIDDIKKADFNDVNQRSLAQSSFLDFSNKYNTQQYLLPIVSGSGKQNSDTELKNKQKDWADLEQGPGGVIDCNLPSINI</sequence>
<keyword evidence="1" id="KW-0175">Coiled coil</keyword>
<evidence type="ECO:0000256" key="1">
    <source>
        <dbReference type="SAM" id="Coils"/>
    </source>
</evidence>
<organism evidence="2 3">
    <name type="scientific">Candidatus Wolfebacteria bacterium CG_4_10_14_0_2_um_filter_39_18</name>
    <dbReference type="NCBI Taxonomy" id="1975061"/>
    <lineage>
        <taxon>Bacteria</taxon>
        <taxon>Candidatus Wolfeibacteriota</taxon>
    </lineage>
</organism>
<name>A0A2M7TGV9_9BACT</name>
<dbReference type="EMBL" id="PFNM01000008">
    <property type="protein sequence ID" value="PIZ45373.1"/>
    <property type="molecule type" value="Genomic_DNA"/>
</dbReference>
<reference evidence="3" key="1">
    <citation type="submission" date="2017-09" db="EMBL/GenBank/DDBJ databases">
        <title>Depth-based differentiation of microbial function through sediment-hosted aquifers and enrichment of novel symbionts in the deep terrestrial subsurface.</title>
        <authorList>
            <person name="Probst A.J."/>
            <person name="Ladd B."/>
            <person name="Jarett J.K."/>
            <person name="Geller-Mcgrath D.E."/>
            <person name="Sieber C.M.K."/>
            <person name="Emerson J.B."/>
            <person name="Anantharaman K."/>
            <person name="Thomas B.C."/>
            <person name="Malmstrom R."/>
            <person name="Stieglmeier M."/>
            <person name="Klingl A."/>
            <person name="Woyke T."/>
            <person name="Ryan C.M."/>
            <person name="Banfield J.F."/>
        </authorList>
    </citation>
    <scope>NUCLEOTIDE SEQUENCE [LARGE SCALE GENOMIC DNA]</scope>
</reference>
<evidence type="ECO:0000313" key="2">
    <source>
        <dbReference type="EMBL" id="PIZ45373.1"/>
    </source>
</evidence>
<gene>
    <name evidence="2" type="ORF">COY31_00545</name>
</gene>
<accession>A0A2M7TGV9</accession>
<dbReference type="AlphaFoldDB" id="A0A2M7TGV9"/>
<feature type="coiled-coil region" evidence="1">
    <location>
        <begin position="69"/>
        <end position="103"/>
    </location>
</feature>
<proteinExistence type="predicted"/>
<dbReference type="Proteomes" id="UP000230553">
    <property type="component" value="Unassembled WGS sequence"/>
</dbReference>
<evidence type="ECO:0000313" key="3">
    <source>
        <dbReference type="Proteomes" id="UP000230553"/>
    </source>
</evidence>